<name>A0ABM7PA64_9BACT</name>
<organism evidence="1 2">
    <name type="scientific">Pseudodesulfovibrio sediminis</name>
    <dbReference type="NCBI Taxonomy" id="2810563"/>
    <lineage>
        <taxon>Bacteria</taxon>
        <taxon>Pseudomonadati</taxon>
        <taxon>Thermodesulfobacteriota</taxon>
        <taxon>Desulfovibrionia</taxon>
        <taxon>Desulfovibrionales</taxon>
        <taxon>Desulfovibrionaceae</taxon>
    </lineage>
</organism>
<sequence>MPWTDITFTTPQPLQAVHEGLQDCHAVAPGELDNSTARLNAVKGSVAISTNPVATTASGVAALRTSMEGLLQAGGRFVCVHPYIHPLGDRRGDYAYLTPQQAAEGMAAKLADPMDSPGEDTLQAVLLMLRGVEHTDFVETLNAFNTVFPVSELQLAERRAGQLATLEQDKMIQTTGPVHPAWRGQDPRRHERAKDMGTTLGAQVALGEGYAIEAVRPEDELAALIDKKKALLEQLETDWTTLQDVIQGGAGKGLVLNGNSGSIHRQLVELRPPVEGYKLAAVCAWIGTAEHMTFFRELLGI</sequence>
<reference evidence="1" key="1">
    <citation type="journal article" date="2022" name="Arch. Microbiol.">
        <title>Pseudodesulfovibrio sediminis sp. nov., a mesophilic and neutrophilic sulfate-reducing bacterium isolated from sediment of a brackish lake.</title>
        <authorList>
            <person name="Takahashi A."/>
            <person name="Kojima H."/>
            <person name="Watanabe M."/>
            <person name="Fukui M."/>
        </authorList>
    </citation>
    <scope>NUCLEOTIDE SEQUENCE</scope>
    <source>
        <strain evidence="1">SF6</strain>
    </source>
</reference>
<dbReference type="EMBL" id="AP024485">
    <property type="protein sequence ID" value="BCS89955.1"/>
    <property type="molecule type" value="Genomic_DNA"/>
</dbReference>
<evidence type="ECO:0000313" key="2">
    <source>
        <dbReference type="Proteomes" id="UP001053296"/>
    </source>
</evidence>
<dbReference type="Proteomes" id="UP001053296">
    <property type="component" value="Chromosome"/>
</dbReference>
<gene>
    <name evidence="1" type="ORF">PSDVSF_31970</name>
</gene>
<proteinExistence type="predicted"/>
<protein>
    <submittedName>
        <fullName evidence="1">Uncharacterized protein</fullName>
    </submittedName>
</protein>
<evidence type="ECO:0000313" key="1">
    <source>
        <dbReference type="EMBL" id="BCS89955.1"/>
    </source>
</evidence>
<keyword evidence="2" id="KW-1185">Reference proteome</keyword>
<dbReference type="RefSeq" id="WP_229591903.1">
    <property type="nucleotide sequence ID" value="NZ_AP024485.1"/>
</dbReference>
<accession>A0ABM7PA64</accession>